<dbReference type="InterPro" id="IPR050789">
    <property type="entry name" value="Diverse_Enzym_Activities"/>
</dbReference>
<evidence type="ECO:0000313" key="4">
    <source>
        <dbReference type="Proteomes" id="UP000830401"/>
    </source>
</evidence>
<dbReference type="EMBL" id="CP095068">
    <property type="protein sequence ID" value="UOQ69738.1"/>
    <property type="molecule type" value="Genomic_DNA"/>
</dbReference>
<keyword evidence="1" id="KW-0732">Signal</keyword>
<keyword evidence="4" id="KW-1185">Reference proteome</keyword>
<dbReference type="InterPro" id="IPR012338">
    <property type="entry name" value="Beta-lactam/transpept-like"/>
</dbReference>
<geneLocation type="plasmid" evidence="3 4">
    <name>unnamed7</name>
</geneLocation>
<dbReference type="Pfam" id="PF00144">
    <property type="entry name" value="Beta-lactamase"/>
    <property type="match status" value="1"/>
</dbReference>
<dbReference type="Gene3D" id="3.40.710.10">
    <property type="entry name" value="DD-peptidase/beta-lactamase superfamily"/>
    <property type="match status" value="1"/>
</dbReference>
<gene>
    <name evidence="3" type="ORF">MUN86_29955</name>
</gene>
<sequence length="361" mass="39400">MKTVCLGLLLALGACTPVDFSGPAATCTAEASINPSFSKAAGLRQVLQRYAAAGLPGCVVAVYSPTEGYWADAAGFAQIETRTPMQVCHLQYGQSVAKTYAAAALLLLHEEGKVQLDAPITEYLPGTLSRKLPDADKITVRMLLNHTSGLPDYASNANYLAYLLQHPQHRFSSADYLDYLAGTKLEFKPGSKFNYSNTNYLLVALILDAIHGNHAQLIQERILAPLGLQRTFYHNSAQYLQQPDVVNSYFERYGNGRVENVSRMQQINVETLYGDDGIVAAPLDYVNFLRALMEDRLLKPASRQLMMNWVNDPKTGQPKYGMGLYHIEHQGHVAYGHGGAGLGPAAPSTTCLISSCTFFSA</sequence>
<evidence type="ECO:0000259" key="2">
    <source>
        <dbReference type="Pfam" id="PF00144"/>
    </source>
</evidence>
<dbReference type="InterPro" id="IPR001466">
    <property type="entry name" value="Beta-lactam-related"/>
</dbReference>
<evidence type="ECO:0000256" key="1">
    <source>
        <dbReference type="SAM" id="SignalP"/>
    </source>
</evidence>
<dbReference type="Proteomes" id="UP000830401">
    <property type="component" value="Plasmid unnamed7"/>
</dbReference>
<organism evidence="3 4">
    <name type="scientific">Hymenobacter volaticus</name>
    <dbReference type="NCBI Taxonomy" id="2932254"/>
    <lineage>
        <taxon>Bacteria</taxon>
        <taxon>Pseudomonadati</taxon>
        <taxon>Bacteroidota</taxon>
        <taxon>Cytophagia</taxon>
        <taxon>Cytophagales</taxon>
        <taxon>Hymenobacteraceae</taxon>
        <taxon>Hymenobacter</taxon>
    </lineage>
</organism>
<feature type="signal peptide" evidence="1">
    <location>
        <begin position="1"/>
        <end position="20"/>
    </location>
</feature>
<feature type="chain" id="PRO_5045661015" evidence="1">
    <location>
        <begin position="21"/>
        <end position="361"/>
    </location>
</feature>
<dbReference type="PANTHER" id="PTHR43283:SF3">
    <property type="entry name" value="BETA-LACTAMASE FAMILY PROTEIN (AFU_ORTHOLOGUE AFUA_5G07500)"/>
    <property type="match status" value="1"/>
</dbReference>
<feature type="domain" description="Beta-lactamase-related" evidence="2">
    <location>
        <begin position="44"/>
        <end position="341"/>
    </location>
</feature>
<name>A0ABY4GFT5_9BACT</name>
<evidence type="ECO:0000313" key="3">
    <source>
        <dbReference type="EMBL" id="UOQ69738.1"/>
    </source>
</evidence>
<proteinExistence type="predicted"/>
<dbReference type="PROSITE" id="PS51257">
    <property type="entry name" value="PROKAR_LIPOPROTEIN"/>
    <property type="match status" value="1"/>
</dbReference>
<reference evidence="3" key="1">
    <citation type="submission" date="2022-04" db="EMBL/GenBank/DDBJ databases">
        <title>Hymenobacter sp. isolated from the air.</title>
        <authorList>
            <person name="Won M."/>
            <person name="Lee C.-M."/>
            <person name="Woen H.-Y."/>
            <person name="Kwon S.-W."/>
        </authorList>
    </citation>
    <scope>NUCLEOTIDE SEQUENCE</scope>
    <source>
        <strain evidence="3">5420S-77</strain>
        <plasmid evidence="3">unnamed7</plasmid>
    </source>
</reference>
<protein>
    <submittedName>
        <fullName evidence="3">Beta-lactamase family protein</fullName>
    </submittedName>
</protein>
<dbReference type="PANTHER" id="PTHR43283">
    <property type="entry name" value="BETA-LACTAMASE-RELATED"/>
    <property type="match status" value="1"/>
</dbReference>
<dbReference type="RefSeq" id="WP_245127586.1">
    <property type="nucleotide sequence ID" value="NZ_CP095068.1"/>
</dbReference>
<dbReference type="SUPFAM" id="SSF56601">
    <property type="entry name" value="beta-lactamase/transpeptidase-like"/>
    <property type="match status" value="1"/>
</dbReference>
<keyword evidence="3" id="KW-0614">Plasmid</keyword>
<accession>A0ABY4GFT5</accession>